<evidence type="ECO:0000256" key="3">
    <source>
        <dbReference type="SAM" id="Phobius"/>
    </source>
</evidence>
<dbReference type="VEuPathDB" id="ToxoDB:EAH_00044460"/>
<keyword evidence="3" id="KW-0472">Membrane</keyword>
<keyword evidence="3" id="KW-0812">Transmembrane</keyword>
<accession>U6GZ64</accession>
<feature type="transmembrane region" description="Helical" evidence="3">
    <location>
        <begin position="336"/>
        <end position="355"/>
    </location>
</feature>
<reference evidence="4" key="2">
    <citation type="submission" date="2013-10" db="EMBL/GenBank/DDBJ databases">
        <authorList>
            <person name="Aslett M."/>
        </authorList>
    </citation>
    <scope>NUCLEOTIDE SEQUENCE</scope>
    <source>
        <strain evidence="4">Houghton</strain>
    </source>
</reference>
<sequence length="423" mass="46710">MRDSMYTELLQLHPEAMETPLAPFAAEEVVDLTAEDVDNDEAKDIQEKVHRFLRKADVLDPISFSPRNFFKAAALRNPFTKEITAVGWITEESSSLAPSIVLTTAGSGSRYEAVFLEEDIAEIAEILEGGGDIKKLMKRLKQQNEVSPTQQHLSELDWVNLQLAAELQGNSWRGVSEGPPGGPPAAGGAASAGGDAAAKENTHKKKETATETKAEEKAISIRARLQRMQLQREMQLQAELMKQTQRQKKQLLYTQQQLQRTHLQVQAAEAELRELQAAAAAAAAERVHSEVLRRGERRLLQQRRAAAIDVLSPLGVWSDIWAKRAQEDPASKTIRVYVQPYLFLIAGVLLAVLYFEAHKAAKAAPTRPRRSYKQSGDIISSIRGVSLETPGQRTPSIKALAAAAAELAEPSRSRRSSQRSSRK</sequence>
<organism evidence="4 5">
    <name type="scientific">Eimeria acervulina</name>
    <name type="common">Coccidian parasite</name>
    <dbReference type="NCBI Taxonomy" id="5801"/>
    <lineage>
        <taxon>Eukaryota</taxon>
        <taxon>Sar</taxon>
        <taxon>Alveolata</taxon>
        <taxon>Apicomplexa</taxon>
        <taxon>Conoidasida</taxon>
        <taxon>Coccidia</taxon>
        <taxon>Eucoccidiorida</taxon>
        <taxon>Eimeriorina</taxon>
        <taxon>Eimeriidae</taxon>
        <taxon>Eimeria</taxon>
    </lineage>
</organism>
<dbReference type="GeneID" id="25272516"/>
<feature type="region of interest" description="Disordered" evidence="2">
    <location>
        <begin position="171"/>
        <end position="218"/>
    </location>
</feature>
<dbReference type="AlphaFoldDB" id="U6GZ64"/>
<evidence type="ECO:0000256" key="2">
    <source>
        <dbReference type="SAM" id="MobiDB-lite"/>
    </source>
</evidence>
<feature type="compositionally biased region" description="Low complexity" evidence="2">
    <location>
        <begin position="186"/>
        <end position="196"/>
    </location>
</feature>
<evidence type="ECO:0000313" key="5">
    <source>
        <dbReference type="Proteomes" id="UP000018050"/>
    </source>
</evidence>
<dbReference type="EMBL" id="HG673498">
    <property type="protein sequence ID" value="CDI83824.1"/>
    <property type="molecule type" value="Genomic_DNA"/>
</dbReference>
<dbReference type="RefSeq" id="XP_013247110.1">
    <property type="nucleotide sequence ID" value="XM_013391656.1"/>
</dbReference>
<dbReference type="OMA" id="WMSASIP"/>
<reference evidence="4" key="1">
    <citation type="submission" date="2013-10" db="EMBL/GenBank/DDBJ databases">
        <title>Genomic analysis of the causative agents of coccidiosis in chickens.</title>
        <authorList>
            <person name="Reid A.J."/>
            <person name="Blake D."/>
            <person name="Billington K."/>
            <person name="Browne H."/>
            <person name="Dunn M."/>
            <person name="Hung S."/>
            <person name="Kawahara F."/>
            <person name="Miranda-Saavedra D."/>
            <person name="Mourier T."/>
            <person name="Nagra H."/>
            <person name="Otto T.D."/>
            <person name="Rawlings N."/>
            <person name="Sanchez A."/>
            <person name="Sanders M."/>
            <person name="Subramaniam C."/>
            <person name="Tay Y."/>
            <person name="Dear P."/>
            <person name="Doerig C."/>
            <person name="Gruber A."/>
            <person name="Parkinson J."/>
            <person name="Shirley M."/>
            <person name="Wan K.L."/>
            <person name="Berriman M."/>
            <person name="Tomley F."/>
            <person name="Pain A."/>
        </authorList>
    </citation>
    <scope>NUCLEOTIDE SEQUENCE</scope>
    <source>
        <strain evidence="4">Houghton</strain>
    </source>
</reference>
<protein>
    <submittedName>
        <fullName evidence="4">Uncharacterized protein</fullName>
    </submittedName>
</protein>
<keyword evidence="5" id="KW-1185">Reference proteome</keyword>
<keyword evidence="3" id="KW-1133">Transmembrane helix</keyword>
<feature type="compositionally biased region" description="Basic and acidic residues" evidence="2">
    <location>
        <begin position="197"/>
        <end position="218"/>
    </location>
</feature>
<gene>
    <name evidence="4" type="ORF">EAH_00044460</name>
</gene>
<keyword evidence="1" id="KW-0175">Coiled coil</keyword>
<dbReference type="Proteomes" id="UP000018050">
    <property type="component" value="Unassembled WGS sequence"/>
</dbReference>
<proteinExistence type="predicted"/>
<feature type="coiled-coil region" evidence="1">
    <location>
        <begin position="227"/>
        <end position="285"/>
    </location>
</feature>
<name>U6GZ64_EIMAC</name>
<evidence type="ECO:0000313" key="4">
    <source>
        <dbReference type="EMBL" id="CDI83824.1"/>
    </source>
</evidence>
<evidence type="ECO:0000256" key="1">
    <source>
        <dbReference type="SAM" id="Coils"/>
    </source>
</evidence>